<evidence type="ECO:0000256" key="2">
    <source>
        <dbReference type="ARBA" id="ARBA00022801"/>
    </source>
</evidence>
<evidence type="ECO:0000313" key="6">
    <source>
        <dbReference type="Proteomes" id="UP000077013"/>
    </source>
</evidence>
<dbReference type="NCBIfam" id="TIGR00370">
    <property type="entry name" value="5-oxoprolinase subunit PxpB"/>
    <property type="match status" value="1"/>
</dbReference>
<dbReference type="PANTHER" id="PTHR34698">
    <property type="entry name" value="5-OXOPROLINASE SUBUNIT B"/>
    <property type="match status" value="1"/>
</dbReference>
<dbReference type="GO" id="GO:0005524">
    <property type="term" value="F:ATP binding"/>
    <property type="evidence" value="ECO:0007669"/>
    <property type="project" value="UniProtKB-KW"/>
</dbReference>
<dbReference type="Proteomes" id="UP000077013">
    <property type="component" value="Unassembled WGS sequence"/>
</dbReference>
<evidence type="ECO:0000313" key="5">
    <source>
        <dbReference type="EMBL" id="OAB78800.1"/>
    </source>
</evidence>
<dbReference type="Gene3D" id="2.40.100.10">
    <property type="entry name" value="Cyclophilin-like"/>
    <property type="match status" value="1"/>
</dbReference>
<evidence type="ECO:0000256" key="3">
    <source>
        <dbReference type="ARBA" id="ARBA00022840"/>
    </source>
</evidence>
<reference evidence="5 6" key="1">
    <citation type="submission" date="2016-02" db="EMBL/GenBank/DDBJ databases">
        <title>Ulvibacter sp. LPB0005, isolated from Thais luteostoma.</title>
        <authorList>
            <person name="Shin S.-K."/>
            <person name="Yi H."/>
        </authorList>
    </citation>
    <scope>NUCLEOTIDE SEQUENCE [LARGE SCALE GENOMIC DNA]</scope>
    <source>
        <strain evidence="5 6">LPB0005</strain>
    </source>
</reference>
<sequence>MMQQPTFKSFGKHAVLLTWKLAITEDIHLEVEQWNAFLSEIFFNEIVETVPTYQALAIYLKPFYTSEDFIRKFRKLDVSFNSIISPSNFTYNIPVCYTGEYAPDISEVAKQHHVSVSEVICHHTAPEYLVYFLGFLPGFPYLGGLSEKLYTPRKNKPRRLVRAGSVGIGGKQTGIYTQNSPGGWNIIGASPLHFFNPLRSSPALLKSGDRIKFTAISEIEFKEIEEAVKQDNYTIQKEVRND</sequence>
<dbReference type="EMBL" id="LRXL01000037">
    <property type="protein sequence ID" value="OAB78800.1"/>
    <property type="molecule type" value="Genomic_DNA"/>
</dbReference>
<dbReference type="AlphaFoldDB" id="A0A167HNL6"/>
<keyword evidence="3" id="KW-0067">ATP-binding</keyword>
<keyword evidence="1" id="KW-0547">Nucleotide-binding</keyword>
<comment type="caution">
    <text evidence="5">The sequence shown here is derived from an EMBL/GenBank/DDBJ whole genome shotgun (WGS) entry which is preliminary data.</text>
</comment>
<name>A0A167HNL6_9FLAO</name>
<dbReference type="GO" id="GO:0016787">
    <property type="term" value="F:hydrolase activity"/>
    <property type="evidence" value="ECO:0007669"/>
    <property type="project" value="UniProtKB-KW"/>
</dbReference>
<protein>
    <recommendedName>
        <fullName evidence="4">Carboxyltransferase domain-containing protein</fullName>
    </recommendedName>
</protein>
<proteinExistence type="predicted"/>
<feature type="domain" description="Carboxyltransferase" evidence="4">
    <location>
        <begin position="5"/>
        <end position="205"/>
    </location>
</feature>
<dbReference type="PANTHER" id="PTHR34698:SF2">
    <property type="entry name" value="5-OXOPROLINASE SUBUNIT B"/>
    <property type="match status" value="1"/>
</dbReference>
<keyword evidence="2" id="KW-0378">Hydrolase</keyword>
<dbReference type="InterPro" id="IPR029000">
    <property type="entry name" value="Cyclophilin-like_dom_sf"/>
</dbReference>
<dbReference type="STRING" id="1763537.ULVI_09470"/>
<dbReference type="SUPFAM" id="SSF50891">
    <property type="entry name" value="Cyclophilin-like"/>
    <property type="match status" value="1"/>
</dbReference>
<dbReference type="InterPro" id="IPR010016">
    <property type="entry name" value="PxpB"/>
</dbReference>
<dbReference type="OrthoDB" id="9778567at2"/>
<evidence type="ECO:0000259" key="4">
    <source>
        <dbReference type="SMART" id="SM00796"/>
    </source>
</evidence>
<keyword evidence="6" id="KW-1185">Reference proteome</keyword>
<dbReference type="Pfam" id="PF02682">
    <property type="entry name" value="CT_C_D"/>
    <property type="match status" value="1"/>
</dbReference>
<organism evidence="5 6">
    <name type="scientific">Cochleicola gelatinilyticus</name>
    <dbReference type="NCBI Taxonomy" id="1763537"/>
    <lineage>
        <taxon>Bacteria</taxon>
        <taxon>Pseudomonadati</taxon>
        <taxon>Bacteroidota</taxon>
        <taxon>Flavobacteriia</taxon>
        <taxon>Flavobacteriales</taxon>
        <taxon>Flavobacteriaceae</taxon>
        <taxon>Cochleicola</taxon>
    </lineage>
</organism>
<dbReference type="RefSeq" id="WP_082830833.1">
    <property type="nucleotide sequence ID" value="NZ_LRXL01000037.1"/>
</dbReference>
<dbReference type="SUPFAM" id="SSF160467">
    <property type="entry name" value="PH0987 N-terminal domain-like"/>
    <property type="match status" value="1"/>
</dbReference>
<dbReference type="Gene3D" id="3.30.1360.40">
    <property type="match status" value="1"/>
</dbReference>
<dbReference type="SMART" id="SM00796">
    <property type="entry name" value="AHS1"/>
    <property type="match status" value="1"/>
</dbReference>
<dbReference type="InterPro" id="IPR003833">
    <property type="entry name" value="CT_C_D"/>
</dbReference>
<evidence type="ECO:0000256" key="1">
    <source>
        <dbReference type="ARBA" id="ARBA00022741"/>
    </source>
</evidence>
<accession>A0A167HNL6</accession>
<gene>
    <name evidence="5" type="ORF">ULVI_09470</name>
</gene>